<evidence type="ECO:0000256" key="2">
    <source>
        <dbReference type="ARBA" id="ARBA00007656"/>
    </source>
</evidence>
<dbReference type="Proteomes" id="UP000295375">
    <property type="component" value="Unassembled WGS sequence"/>
</dbReference>
<dbReference type="InterPro" id="IPR050245">
    <property type="entry name" value="PrsA_foldase"/>
</dbReference>
<evidence type="ECO:0000313" key="6">
    <source>
        <dbReference type="EMBL" id="TDQ47168.1"/>
    </source>
</evidence>
<protein>
    <recommendedName>
        <fullName evidence="3">peptidylprolyl isomerase</fullName>
        <ecNumber evidence="3">5.2.1.8</ecNumber>
    </recommendedName>
</protein>
<proteinExistence type="inferred from homology"/>
<dbReference type="Pfam" id="PF13145">
    <property type="entry name" value="Rotamase_2"/>
    <property type="match status" value="1"/>
</dbReference>
<reference evidence="6 7" key="1">
    <citation type="submission" date="2019-03" db="EMBL/GenBank/DDBJ databases">
        <title>Genomic Encyclopedia of Type Strains, Phase IV (KMG-IV): sequencing the most valuable type-strain genomes for metagenomic binning, comparative biology and taxonomic classification.</title>
        <authorList>
            <person name="Goeker M."/>
        </authorList>
    </citation>
    <scope>NUCLEOTIDE SEQUENCE [LARGE SCALE GENOMIC DNA]</scope>
    <source>
        <strain evidence="6 7">DSM 103792</strain>
    </source>
</reference>
<feature type="domain" description="PpiC" evidence="5">
    <location>
        <begin position="226"/>
        <end position="339"/>
    </location>
</feature>
<comment type="similarity">
    <text evidence="2">Belongs to the PpiC/parvulin rotamase family.</text>
</comment>
<comment type="catalytic activity">
    <reaction evidence="1">
        <text>[protein]-peptidylproline (omega=180) = [protein]-peptidylproline (omega=0)</text>
        <dbReference type="Rhea" id="RHEA:16237"/>
        <dbReference type="Rhea" id="RHEA-COMP:10747"/>
        <dbReference type="Rhea" id="RHEA-COMP:10748"/>
        <dbReference type="ChEBI" id="CHEBI:83833"/>
        <dbReference type="ChEBI" id="CHEBI:83834"/>
        <dbReference type="EC" id="5.2.1.8"/>
    </reaction>
</comment>
<evidence type="ECO:0000256" key="1">
    <source>
        <dbReference type="ARBA" id="ARBA00000971"/>
    </source>
</evidence>
<keyword evidence="7" id="KW-1185">Reference proteome</keyword>
<name>A0A4R6UJQ3_9GAMM</name>
<keyword evidence="6" id="KW-0413">Isomerase</keyword>
<dbReference type="RefSeq" id="WP_157591307.1">
    <property type="nucleotide sequence ID" value="NZ_CP037953.1"/>
</dbReference>
<organism evidence="6 7">
    <name type="scientific">Permianibacter aggregans</name>
    <dbReference type="NCBI Taxonomy" id="1510150"/>
    <lineage>
        <taxon>Bacteria</taxon>
        <taxon>Pseudomonadati</taxon>
        <taxon>Pseudomonadota</taxon>
        <taxon>Gammaproteobacteria</taxon>
        <taxon>Pseudomonadales</taxon>
        <taxon>Pseudomonadaceae</taxon>
        <taxon>Permianibacter</taxon>
    </lineage>
</organism>
<evidence type="ECO:0000259" key="5">
    <source>
        <dbReference type="Pfam" id="PF13145"/>
    </source>
</evidence>
<dbReference type="InterPro" id="IPR046357">
    <property type="entry name" value="PPIase_dom_sf"/>
</dbReference>
<dbReference type="AlphaFoldDB" id="A0A4R6UJQ3"/>
<dbReference type="PANTHER" id="PTHR47245:SF2">
    <property type="entry name" value="PEPTIDYL-PROLYL CIS-TRANS ISOMERASE HP_0175-RELATED"/>
    <property type="match status" value="1"/>
</dbReference>
<dbReference type="Gene3D" id="3.10.50.40">
    <property type="match status" value="1"/>
</dbReference>
<dbReference type="GO" id="GO:0003755">
    <property type="term" value="F:peptidyl-prolyl cis-trans isomerase activity"/>
    <property type="evidence" value="ECO:0007669"/>
    <property type="project" value="UniProtKB-KW"/>
</dbReference>
<accession>A0A4R6UJQ3</accession>
<evidence type="ECO:0000313" key="7">
    <source>
        <dbReference type="Proteomes" id="UP000295375"/>
    </source>
</evidence>
<gene>
    <name evidence="6" type="ORF">EV696_11196</name>
</gene>
<dbReference type="EC" id="5.2.1.8" evidence="3"/>
<sequence length="380" mass="43296">MPGLRINEAVIPAQSLQLLQHSSALGAVDEKTLRDSVIDNRLIAHWAESRLTAHALAHLDMEVENAVHEVLLGQLPTIEKPVTTVQPISAAELRQLLKTDLDKAFTLTAAQQQAVAKRVLVSIDEPESTAVQVSLLDVYMHETIQGLAELQAGNHRYLLERAQQLAERRWQQQQWQQRGMLSAEVLQGLQRLMRDHQLKQRWLLEQGLTGDPHHESEVAEQRWRQVSKAQIEQFYQQNRDQFRQVEQVSGGYFMLSSQQQADALFQQVQNGVGLDQLVQQQKLQRYTLEVSNDAGQKSLLQKLALIQKPGISRPFRAEQAWVMFDIKTREDRVLPLSDASVQHSCARAIALQQAQQEFEALRMRLRTEARISELRAGEGR</sequence>
<keyword evidence="4" id="KW-0697">Rotamase</keyword>
<evidence type="ECO:0000256" key="4">
    <source>
        <dbReference type="ARBA" id="ARBA00023110"/>
    </source>
</evidence>
<dbReference type="InterPro" id="IPR000297">
    <property type="entry name" value="PPIase_PpiC"/>
</dbReference>
<comment type="caution">
    <text evidence="6">The sequence shown here is derived from an EMBL/GenBank/DDBJ whole genome shotgun (WGS) entry which is preliminary data.</text>
</comment>
<dbReference type="Gene3D" id="1.10.4030.10">
    <property type="entry name" value="Porin chaperone SurA, peptide-binding domain"/>
    <property type="match status" value="1"/>
</dbReference>
<dbReference type="EMBL" id="SNYM01000011">
    <property type="protein sequence ID" value="TDQ47168.1"/>
    <property type="molecule type" value="Genomic_DNA"/>
</dbReference>
<dbReference type="PANTHER" id="PTHR47245">
    <property type="entry name" value="PEPTIDYLPROLYL ISOMERASE"/>
    <property type="match status" value="1"/>
</dbReference>
<evidence type="ECO:0000256" key="3">
    <source>
        <dbReference type="ARBA" id="ARBA00013194"/>
    </source>
</evidence>